<dbReference type="Pfam" id="PF03682">
    <property type="entry name" value="UPF0158"/>
    <property type="match status" value="1"/>
</dbReference>
<dbReference type="OrthoDB" id="17355at2"/>
<comment type="caution">
    <text evidence="2">The sequence shown here is derived from an EMBL/GenBank/DDBJ whole genome shotgun (WGS) entry which is preliminary data.</text>
</comment>
<feature type="region of interest" description="Disordered" evidence="1">
    <location>
        <begin position="1"/>
        <end position="27"/>
    </location>
</feature>
<evidence type="ECO:0000313" key="3">
    <source>
        <dbReference type="Proteomes" id="UP000253816"/>
    </source>
</evidence>
<evidence type="ECO:0000313" key="2">
    <source>
        <dbReference type="EMBL" id="RDB31787.1"/>
    </source>
</evidence>
<sequence>MTNPETKKKKAPKKKEETQPPQSDFPEAQNPLILRFNRLMDAFAKSDDERDYFLDRVEGFIIYMDLDKDQEEIEALLLELQKPSKRYYLIPKLTFYEQKKLMEGFIHEKVYDIDTREKLLDILGSRDPRENFLEFLLDHHAEHEKWQQYYQDKFRIRITEWLRENGFNFVFEEDLDLSNTVIEKIKRHLFNAKAPKDLNEVRQALRAKAQVYYSSEALNPRPKRGRPPKQIVKVEVEKPASADIYSTLPPAICSFLYVPEFNTASEVTFSAKFGSQDEFVTNFKSTQKTQSSLSQLEELSRRLANIRLTNQQDEIILGAQGRVLETVPEVAAPVKRRSSKSKG</sequence>
<name>A0A369KFV6_9BACT</name>
<dbReference type="RefSeq" id="WP_114544140.1">
    <property type="nucleotide sequence ID" value="NZ_QQBG01000008.1"/>
</dbReference>
<protein>
    <submittedName>
        <fullName evidence="2">Uncharacterized protein</fullName>
    </submittedName>
</protein>
<dbReference type="Proteomes" id="UP000253816">
    <property type="component" value="Unassembled WGS sequence"/>
</dbReference>
<keyword evidence="3" id="KW-1185">Reference proteome</keyword>
<proteinExistence type="predicted"/>
<gene>
    <name evidence="2" type="ORF">HAT2_00167</name>
</gene>
<accession>A0A369KFV6</accession>
<dbReference type="InterPro" id="IPR005361">
    <property type="entry name" value="UPF0158"/>
</dbReference>
<dbReference type="EMBL" id="QQBG01000008">
    <property type="protein sequence ID" value="RDB31787.1"/>
    <property type="molecule type" value="Genomic_DNA"/>
</dbReference>
<reference evidence="2 3" key="1">
    <citation type="submission" date="2018-07" db="EMBL/GenBank/DDBJ databases">
        <title>Comparative genomics of the Candidatus Parilichlamydiaceae reveals evidence of convergent evolution and genome reduction in the phylum Chlamydiae.</title>
        <authorList>
            <person name="Taylor-Brown A."/>
            <person name="Polkinghorne A."/>
        </authorList>
    </citation>
    <scope>NUCLEOTIDE SEQUENCE [LARGE SCALE GENOMIC DNA]</scope>
    <source>
        <strain evidence="2 3">Hat2</strain>
    </source>
</reference>
<organism evidence="2 3">
    <name type="scientific">Candidatus Similichlamydia laticola</name>
    <dbReference type="NCBI Taxonomy" id="2170265"/>
    <lineage>
        <taxon>Bacteria</taxon>
        <taxon>Pseudomonadati</taxon>
        <taxon>Chlamydiota</taxon>
        <taxon>Chlamydiia</taxon>
        <taxon>Parachlamydiales</taxon>
        <taxon>Candidatus Parilichlamydiaceae</taxon>
        <taxon>Candidatus Similichlamydia</taxon>
    </lineage>
</organism>
<dbReference type="AlphaFoldDB" id="A0A369KFV6"/>
<evidence type="ECO:0000256" key="1">
    <source>
        <dbReference type="SAM" id="MobiDB-lite"/>
    </source>
</evidence>